<name>C1E9Z3_MICCC</name>
<feature type="region of interest" description="Disordered" evidence="1">
    <location>
        <begin position="242"/>
        <end position="295"/>
    </location>
</feature>
<gene>
    <name evidence="3" type="ORF">MICPUN_59891</name>
</gene>
<dbReference type="AlphaFoldDB" id="C1E9Z3"/>
<evidence type="ECO:0000313" key="4">
    <source>
        <dbReference type="Proteomes" id="UP000002009"/>
    </source>
</evidence>
<organism evidence="3 4">
    <name type="scientific">Micromonas commoda (strain RCC299 / NOUM17 / CCMP2709)</name>
    <name type="common">Picoplanktonic green alga</name>
    <dbReference type="NCBI Taxonomy" id="296587"/>
    <lineage>
        <taxon>Eukaryota</taxon>
        <taxon>Viridiplantae</taxon>
        <taxon>Chlorophyta</taxon>
        <taxon>Mamiellophyceae</taxon>
        <taxon>Mamiellales</taxon>
        <taxon>Mamiellaceae</taxon>
        <taxon>Micromonas</taxon>
    </lineage>
</organism>
<keyword evidence="4" id="KW-1185">Reference proteome</keyword>
<feature type="transmembrane region" description="Helical" evidence="2">
    <location>
        <begin position="303"/>
        <end position="321"/>
    </location>
</feature>
<dbReference type="OMA" id="CACACEE"/>
<evidence type="ECO:0000313" key="3">
    <source>
        <dbReference type="EMBL" id="ACO65117.1"/>
    </source>
</evidence>
<evidence type="ECO:0000256" key="2">
    <source>
        <dbReference type="SAM" id="Phobius"/>
    </source>
</evidence>
<dbReference type="OrthoDB" id="532384at2759"/>
<dbReference type="Pfam" id="PF10698">
    <property type="entry name" value="DUF2505"/>
    <property type="match status" value="1"/>
</dbReference>
<sequence length="642" mass="69185">MVVFDVVVEVPMDADEYLRVKDSAAYKAFHCEKNGTLNEYISDEVVDGERRTVTKTIPNIAIPWALRRAILGNRRVEFIDRRRWRDGAHLTAPFTQHFHTTNNISDRCVVNGTVTVERHGPNRCRIIARGECVVDVKGLGGKIEQLIVNNLRGSYEKVPAVVAEWLAISARRPSTLDEAPAAAQPAASEFTSLDLGPPTPPDMYDDARSTTDDVEAGRVNGVGSLPRQRSYAFDRDEERFQTPRAGKYHSSSDSSTSFLHPTPAPHARFTPARGRSLLSSRKPGAGIRGRRGGRGFRRSTSPAVFFAAAAAFWVFAAWYYLFGSSSSSRSAATSLVGADDVGDAWREAAIAREMAAGRLARDRAYGLHRERHEAAAVGAAAAGATAKASGERADVAGAGTEEGGGIVGCVDARREECEGWACDGECESNPAFMLDRCACACEEARRRSESLAPGGVNKAFETDVTRGVALGLDWLDVKTGKRKVARVRVRLDPADAPEAVAAVRAAAASGKCAPGVPGRCPERACHFHRAERTYGLVQGTLAGLEKAGGSFEDGRTEGTARWGRGTVGYIPGGPNLLVATRDHDEWDASFTAFGKVVGEEDMAAIDDLLDLPTTPFVHPEYKTTMAMLVTKVRFTLEGATDV</sequence>
<proteinExistence type="predicted"/>
<keyword evidence="2" id="KW-0472">Membrane</keyword>
<dbReference type="SUPFAM" id="SSF50891">
    <property type="entry name" value="Cyclophilin-like"/>
    <property type="match status" value="1"/>
</dbReference>
<dbReference type="eggNOG" id="ENOG502SABR">
    <property type="taxonomic scope" value="Eukaryota"/>
</dbReference>
<keyword evidence="2" id="KW-0812">Transmembrane</keyword>
<dbReference type="PANTHER" id="PTHR46873">
    <property type="entry name" value="EXPRESSED PROTEIN"/>
    <property type="match status" value="1"/>
</dbReference>
<reference evidence="3 4" key="1">
    <citation type="journal article" date="2009" name="Science">
        <title>Green evolution and dynamic adaptations revealed by genomes of the marine picoeukaryotes Micromonas.</title>
        <authorList>
            <person name="Worden A.Z."/>
            <person name="Lee J.H."/>
            <person name="Mock T."/>
            <person name="Rouze P."/>
            <person name="Simmons M.P."/>
            <person name="Aerts A.L."/>
            <person name="Allen A.E."/>
            <person name="Cuvelier M.L."/>
            <person name="Derelle E."/>
            <person name="Everett M.V."/>
            <person name="Foulon E."/>
            <person name="Grimwood J."/>
            <person name="Gundlach H."/>
            <person name="Henrissat B."/>
            <person name="Napoli C."/>
            <person name="McDonald S.M."/>
            <person name="Parker M.S."/>
            <person name="Rombauts S."/>
            <person name="Salamov A."/>
            <person name="Von Dassow P."/>
            <person name="Badger J.H."/>
            <person name="Coutinho P.M."/>
            <person name="Demir E."/>
            <person name="Dubchak I."/>
            <person name="Gentemann C."/>
            <person name="Eikrem W."/>
            <person name="Gready J.E."/>
            <person name="John U."/>
            <person name="Lanier W."/>
            <person name="Lindquist E.A."/>
            <person name="Lucas S."/>
            <person name="Mayer K.F."/>
            <person name="Moreau H."/>
            <person name="Not F."/>
            <person name="Otillar R."/>
            <person name="Panaud O."/>
            <person name="Pangilinan J."/>
            <person name="Paulsen I."/>
            <person name="Piegu B."/>
            <person name="Poliakov A."/>
            <person name="Robbens S."/>
            <person name="Schmutz J."/>
            <person name="Toulza E."/>
            <person name="Wyss T."/>
            <person name="Zelensky A."/>
            <person name="Zhou K."/>
            <person name="Armbrust E.V."/>
            <person name="Bhattacharya D."/>
            <person name="Goodenough U.W."/>
            <person name="Van de Peer Y."/>
            <person name="Grigoriev I.V."/>
        </authorList>
    </citation>
    <scope>NUCLEOTIDE SEQUENCE [LARGE SCALE GENOMIC DNA]</scope>
    <source>
        <strain evidence="4">RCC299 / NOUM17</strain>
    </source>
</reference>
<dbReference type="PANTHER" id="PTHR46873:SF1">
    <property type="entry name" value="EXPRESSED PROTEIN"/>
    <property type="match status" value="1"/>
</dbReference>
<accession>C1E9Z3</accession>
<dbReference type="STRING" id="296587.C1E9Z3"/>
<dbReference type="KEGG" id="mis:MICPUN_59891"/>
<protein>
    <submittedName>
        <fullName evidence="3">Uncharacterized protein</fullName>
    </submittedName>
</protein>
<dbReference type="GeneID" id="8244800"/>
<dbReference type="Gene3D" id="2.40.100.10">
    <property type="entry name" value="Cyclophilin-like"/>
    <property type="match status" value="1"/>
</dbReference>
<keyword evidence="2" id="KW-1133">Transmembrane helix</keyword>
<dbReference type="InterPro" id="IPR019639">
    <property type="entry name" value="DUF2505"/>
</dbReference>
<evidence type="ECO:0000256" key="1">
    <source>
        <dbReference type="SAM" id="MobiDB-lite"/>
    </source>
</evidence>
<dbReference type="InParanoid" id="C1E9Z3"/>
<dbReference type="RefSeq" id="XP_002503859.1">
    <property type="nucleotide sequence ID" value="XM_002503813.1"/>
</dbReference>
<dbReference type="Proteomes" id="UP000002009">
    <property type="component" value="Chromosome 7"/>
</dbReference>
<dbReference type="InterPro" id="IPR029000">
    <property type="entry name" value="Cyclophilin-like_dom_sf"/>
</dbReference>
<feature type="region of interest" description="Disordered" evidence="1">
    <location>
        <begin position="177"/>
        <end position="222"/>
    </location>
</feature>
<dbReference type="EMBL" id="CP001328">
    <property type="protein sequence ID" value="ACO65117.1"/>
    <property type="molecule type" value="Genomic_DNA"/>
</dbReference>